<evidence type="ECO:0000313" key="1">
    <source>
        <dbReference type="EMBL" id="JAH97913.1"/>
    </source>
</evidence>
<proteinExistence type="predicted"/>
<dbReference type="AlphaFoldDB" id="A0A0E9X895"/>
<name>A0A0E9X895_ANGAN</name>
<organism evidence="1">
    <name type="scientific">Anguilla anguilla</name>
    <name type="common">European freshwater eel</name>
    <name type="synonym">Muraena anguilla</name>
    <dbReference type="NCBI Taxonomy" id="7936"/>
    <lineage>
        <taxon>Eukaryota</taxon>
        <taxon>Metazoa</taxon>
        <taxon>Chordata</taxon>
        <taxon>Craniata</taxon>
        <taxon>Vertebrata</taxon>
        <taxon>Euteleostomi</taxon>
        <taxon>Actinopterygii</taxon>
        <taxon>Neopterygii</taxon>
        <taxon>Teleostei</taxon>
        <taxon>Anguilliformes</taxon>
        <taxon>Anguillidae</taxon>
        <taxon>Anguilla</taxon>
    </lineage>
</organism>
<reference evidence="1" key="2">
    <citation type="journal article" date="2015" name="Fish Shellfish Immunol.">
        <title>Early steps in the European eel (Anguilla anguilla)-Vibrio vulnificus interaction in the gills: Role of the RtxA13 toxin.</title>
        <authorList>
            <person name="Callol A."/>
            <person name="Pajuelo D."/>
            <person name="Ebbesson L."/>
            <person name="Teles M."/>
            <person name="MacKenzie S."/>
            <person name="Amaro C."/>
        </authorList>
    </citation>
    <scope>NUCLEOTIDE SEQUENCE</scope>
</reference>
<dbReference type="EMBL" id="GBXM01010664">
    <property type="protein sequence ID" value="JAH97913.1"/>
    <property type="molecule type" value="Transcribed_RNA"/>
</dbReference>
<accession>A0A0E9X895</accession>
<sequence>MFFIMLVPTSLSWQLFEFSELSYIAGCPWCLFSVLYMQVVYKTYILQSWALKQKENTHGTVVLAMLGHL</sequence>
<protein>
    <submittedName>
        <fullName evidence="1">Uncharacterized protein</fullName>
    </submittedName>
</protein>
<reference evidence="1" key="1">
    <citation type="submission" date="2014-11" db="EMBL/GenBank/DDBJ databases">
        <authorList>
            <person name="Amaro Gonzalez C."/>
        </authorList>
    </citation>
    <scope>NUCLEOTIDE SEQUENCE</scope>
</reference>